<dbReference type="PANTHER" id="PTHR43766:SF1">
    <property type="entry name" value="TRYPTOPHAN--TRNA LIGASE, MITOCHONDRIAL"/>
    <property type="match status" value="1"/>
</dbReference>
<dbReference type="PANTHER" id="PTHR43766">
    <property type="entry name" value="TRYPTOPHAN--TRNA LIGASE, MITOCHONDRIAL"/>
    <property type="match status" value="1"/>
</dbReference>
<dbReference type="Pfam" id="PF00579">
    <property type="entry name" value="tRNA-synt_1b"/>
    <property type="match status" value="1"/>
</dbReference>
<evidence type="ECO:0000256" key="8">
    <source>
        <dbReference type="ARBA" id="ARBA00023146"/>
    </source>
</evidence>
<dbReference type="InterPro" id="IPR002306">
    <property type="entry name" value="Trp-tRNA-ligase"/>
</dbReference>
<organism evidence="11 12">
    <name type="scientific">Agaricus bisporus var. burnettii</name>
    <dbReference type="NCBI Taxonomy" id="192524"/>
    <lineage>
        <taxon>Eukaryota</taxon>
        <taxon>Fungi</taxon>
        <taxon>Dikarya</taxon>
        <taxon>Basidiomycota</taxon>
        <taxon>Agaricomycotina</taxon>
        <taxon>Agaricomycetes</taxon>
        <taxon>Agaricomycetidae</taxon>
        <taxon>Agaricales</taxon>
        <taxon>Agaricineae</taxon>
        <taxon>Agaricaceae</taxon>
        <taxon>Agaricus</taxon>
    </lineage>
</organism>
<dbReference type="GO" id="GO:0005524">
    <property type="term" value="F:ATP binding"/>
    <property type="evidence" value="ECO:0007669"/>
    <property type="project" value="UniProtKB-KW"/>
</dbReference>
<dbReference type="EC" id="6.1.1.2" evidence="3"/>
<dbReference type="InterPro" id="IPR050203">
    <property type="entry name" value="Trp-tRNA_synthetase"/>
</dbReference>
<evidence type="ECO:0000256" key="3">
    <source>
        <dbReference type="ARBA" id="ARBA00013161"/>
    </source>
</evidence>
<name>A0A8H7EVW7_AGABI</name>
<evidence type="ECO:0000313" key="12">
    <source>
        <dbReference type="Proteomes" id="UP000629468"/>
    </source>
</evidence>
<dbReference type="PRINTS" id="PR01039">
    <property type="entry name" value="TRNASYNTHTRP"/>
</dbReference>
<protein>
    <recommendedName>
        <fullName evidence="3">tryptophan--tRNA ligase</fullName>
        <ecNumber evidence="3">6.1.1.2</ecNumber>
    </recommendedName>
    <alternativeName>
        <fullName evidence="9">Tryptophanyl-tRNA synthetase</fullName>
    </alternativeName>
</protein>
<dbReference type="PROSITE" id="PS00178">
    <property type="entry name" value="AA_TRNA_LIGASE_I"/>
    <property type="match status" value="1"/>
</dbReference>
<dbReference type="InterPro" id="IPR002305">
    <property type="entry name" value="aa-tRNA-synth_Ic"/>
</dbReference>
<dbReference type="EMBL" id="JABXXO010000016">
    <property type="protein sequence ID" value="KAF7759955.1"/>
    <property type="molecule type" value="Genomic_DNA"/>
</dbReference>
<dbReference type="GO" id="GO:0005759">
    <property type="term" value="C:mitochondrial matrix"/>
    <property type="evidence" value="ECO:0007669"/>
    <property type="project" value="TreeGrafter"/>
</dbReference>
<dbReference type="InterPro" id="IPR014729">
    <property type="entry name" value="Rossmann-like_a/b/a_fold"/>
</dbReference>
<sequence>MISSRLARVVVSGIQPTGVPHLGNYLGALSNWVKLQQNAHSDDTLLYMVVGWHAMTLPQNPKLLASARWDMLATLLAVGLDPKRSIIFHQEDNQDHLELSWLLNCLTPVGRLFRMTTWKSRIASSRNADEADVDETLLNAGLLTYPVLQAADILAYRATHVPVGEDQTQHLELTRDIADTFNRTFKSKNALFPLPNLVSTPSHRILSLKDPSSKMSKSSPDIQSRILLTDTPAQIKSKIRGAVTDSIQGITFDPVNRPGCANLLNILAASTGQDVCQTVKGYENKGHGDLKKDVTEAVIELFRDPQKELGRLLQDRAYLQQVSVEGARKAKELSGETMTHVRERVGLC</sequence>
<keyword evidence="5 10" id="KW-0547">Nucleotide-binding</keyword>
<evidence type="ECO:0000256" key="6">
    <source>
        <dbReference type="ARBA" id="ARBA00022840"/>
    </source>
</evidence>
<keyword evidence="6 10" id="KW-0067">ATP-binding</keyword>
<dbReference type="Gene3D" id="1.10.240.10">
    <property type="entry name" value="Tyrosyl-Transfer RNA Synthetase"/>
    <property type="match status" value="1"/>
</dbReference>
<dbReference type="CDD" id="cd00806">
    <property type="entry name" value="TrpRS_core"/>
    <property type="match status" value="1"/>
</dbReference>
<dbReference type="GO" id="GO:0004830">
    <property type="term" value="F:tryptophan-tRNA ligase activity"/>
    <property type="evidence" value="ECO:0007669"/>
    <property type="project" value="UniProtKB-EC"/>
</dbReference>
<reference evidence="11 12" key="1">
    <citation type="journal article" name="Sci. Rep.">
        <title>Telomere-to-telomere assembled and centromere annotated genomes of the two main subspecies of the button mushroom Agaricus bisporus reveal especially polymorphic chromosome ends.</title>
        <authorList>
            <person name="Sonnenberg A.S.M."/>
            <person name="Sedaghat-Telgerd N."/>
            <person name="Lavrijssen B."/>
            <person name="Ohm R.A."/>
            <person name="Hendrickx P.M."/>
            <person name="Scholtmeijer K."/>
            <person name="Baars J.J.P."/>
            <person name="van Peer A."/>
        </authorList>
    </citation>
    <scope>NUCLEOTIDE SEQUENCE [LARGE SCALE GENOMIC DNA]</scope>
    <source>
        <strain evidence="11 12">H119_p4</strain>
    </source>
</reference>
<dbReference type="InterPro" id="IPR001412">
    <property type="entry name" value="aa-tRNA-synth_I_CS"/>
</dbReference>
<gene>
    <name evidence="11" type="ORF">Agabi119p4_11650</name>
</gene>
<dbReference type="SUPFAM" id="SSF52374">
    <property type="entry name" value="Nucleotidylyl transferase"/>
    <property type="match status" value="1"/>
</dbReference>
<dbReference type="NCBIfam" id="TIGR00233">
    <property type="entry name" value="trpS"/>
    <property type="match status" value="1"/>
</dbReference>
<keyword evidence="8 10" id="KW-0030">Aminoacyl-tRNA synthetase</keyword>
<proteinExistence type="inferred from homology"/>
<keyword evidence="4 10" id="KW-0436">Ligase</keyword>
<dbReference type="FunFam" id="1.10.240.10:FF:000002">
    <property type="entry name" value="Tryptophan--tRNA ligase"/>
    <property type="match status" value="1"/>
</dbReference>
<evidence type="ECO:0000313" key="11">
    <source>
        <dbReference type="EMBL" id="KAF7759955.1"/>
    </source>
</evidence>
<evidence type="ECO:0000256" key="9">
    <source>
        <dbReference type="ARBA" id="ARBA00030268"/>
    </source>
</evidence>
<dbReference type="AlphaFoldDB" id="A0A8H7EVW7"/>
<evidence type="ECO:0000256" key="4">
    <source>
        <dbReference type="ARBA" id="ARBA00022598"/>
    </source>
</evidence>
<evidence type="ECO:0000256" key="2">
    <source>
        <dbReference type="ARBA" id="ARBA00005594"/>
    </source>
</evidence>
<dbReference type="Proteomes" id="UP000629468">
    <property type="component" value="Unassembled WGS sequence"/>
</dbReference>
<evidence type="ECO:0000256" key="7">
    <source>
        <dbReference type="ARBA" id="ARBA00022917"/>
    </source>
</evidence>
<comment type="subcellular location">
    <subcellularLocation>
        <location evidence="1">Mitochondrion</location>
    </subcellularLocation>
</comment>
<comment type="similarity">
    <text evidence="2 10">Belongs to the class-I aminoacyl-tRNA synthetase family.</text>
</comment>
<keyword evidence="7 10" id="KW-0648">Protein biosynthesis</keyword>
<evidence type="ECO:0000256" key="10">
    <source>
        <dbReference type="RuleBase" id="RU363036"/>
    </source>
</evidence>
<evidence type="ECO:0000256" key="1">
    <source>
        <dbReference type="ARBA" id="ARBA00004173"/>
    </source>
</evidence>
<evidence type="ECO:0000256" key="5">
    <source>
        <dbReference type="ARBA" id="ARBA00022741"/>
    </source>
</evidence>
<comment type="caution">
    <text evidence="11">The sequence shown here is derived from an EMBL/GenBank/DDBJ whole genome shotgun (WGS) entry which is preliminary data.</text>
</comment>
<accession>A0A8H7EVW7</accession>
<dbReference type="Gene3D" id="3.40.50.620">
    <property type="entry name" value="HUPs"/>
    <property type="match status" value="1"/>
</dbReference>
<dbReference type="GO" id="GO:0070183">
    <property type="term" value="P:mitochondrial tryptophanyl-tRNA aminoacylation"/>
    <property type="evidence" value="ECO:0007669"/>
    <property type="project" value="TreeGrafter"/>
</dbReference>